<evidence type="ECO:0000313" key="1">
    <source>
        <dbReference type="EMBL" id="CAH9121508.1"/>
    </source>
</evidence>
<dbReference type="PANTHER" id="PTHR12860:SF0">
    <property type="entry name" value="SIGNAL RECOGNITION PARTICLE SUBUNIT SRP68"/>
    <property type="match status" value="1"/>
</dbReference>
<gene>
    <name evidence="1" type="ORF">CEPIT_LOCUS23751</name>
</gene>
<dbReference type="InterPro" id="IPR026258">
    <property type="entry name" value="SRP68"/>
</dbReference>
<dbReference type="GO" id="GO:0006614">
    <property type="term" value="P:SRP-dependent cotranslational protein targeting to membrane"/>
    <property type="evidence" value="ECO:0007669"/>
    <property type="project" value="InterPro"/>
</dbReference>
<sequence length="106" mass="11902">MELEKASENLSKNISAISLSGNEKKLEKFLMEKLHCYESAVGEYSNNRKAAPARIEVFPPAFQAVPCNPILLDLAYDFIQFPSLDSRIRKDKKGGGSTSFLTRFWG</sequence>
<reference evidence="1" key="1">
    <citation type="submission" date="2022-07" db="EMBL/GenBank/DDBJ databases">
        <authorList>
            <person name="Macas J."/>
            <person name="Novak P."/>
            <person name="Neumann P."/>
        </authorList>
    </citation>
    <scope>NUCLEOTIDE SEQUENCE</scope>
</reference>
<organism evidence="1 2">
    <name type="scientific">Cuscuta epithymum</name>
    <dbReference type="NCBI Taxonomy" id="186058"/>
    <lineage>
        <taxon>Eukaryota</taxon>
        <taxon>Viridiplantae</taxon>
        <taxon>Streptophyta</taxon>
        <taxon>Embryophyta</taxon>
        <taxon>Tracheophyta</taxon>
        <taxon>Spermatophyta</taxon>
        <taxon>Magnoliopsida</taxon>
        <taxon>eudicotyledons</taxon>
        <taxon>Gunneridae</taxon>
        <taxon>Pentapetalae</taxon>
        <taxon>asterids</taxon>
        <taxon>lamiids</taxon>
        <taxon>Solanales</taxon>
        <taxon>Convolvulaceae</taxon>
        <taxon>Cuscuteae</taxon>
        <taxon>Cuscuta</taxon>
        <taxon>Cuscuta subgen. Cuscuta</taxon>
    </lineage>
</organism>
<keyword evidence="2" id="KW-1185">Reference proteome</keyword>
<name>A0AAV0EHU3_9ASTE</name>
<dbReference type="GO" id="GO:0005047">
    <property type="term" value="F:signal recognition particle binding"/>
    <property type="evidence" value="ECO:0007669"/>
    <property type="project" value="InterPro"/>
</dbReference>
<evidence type="ECO:0000313" key="2">
    <source>
        <dbReference type="Proteomes" id="UP001152523"/>
    </source>
</evidence>
<protein>
    <submittedName>
        <fullName evidence="1">Uncharacterized protein</fullName>
    </submittedName>
</protein>
<dbReference type="GO" id="GO:0030942">
    <property type="term" value="F:endoplasmic reticulum signal peptide binding"/>
    <property type="evidence" value="ECO:0007669"/>
    <property type="project" value="InterPro"/>
</dbReference>
<accession>A0AAV0EHU3</accession>
<dbReference type="GO" id="GO:0008312">
    <property type="term" value="F:7S RNA binding"/>
    <property type="evidence" value="ECO:0007669"/>
    <property type="project" value="InterPro"/>
</dbReference>
<dbReference type="GO" id="GO:0005786">
    <property type="term" value="C:signal recognition particle, endoplasmic reticulum targeting"/>
    <property type="evidence" value="ECO:0007669"/>
    <property type="project" value="InterPro"/>
</dbReference>
<comment type="caution">
    <text evidence="1">The sequence shown here is derived from an EMBL/GenBank/DDBJ whole genome shotgun (WGS) entry which is preliminary data.</text>
</comment>
<proteinExistence type="predicted"/>
<dbReference type="PANTHER" id="PTHR12860">
    <property type="entry name" value="SIGNAL RECOGNITION PARTICLE 68 KDA PROTEIN"/>
    <property type="match status" value="1"/>
</dbReference>
<dbReference type="EMBL" id="CAMAPF010000921">
    <property type="protein sequence ID" value="CAH9121508.1"/>
    <property type="molecule type" value="Genomic_DNA"/>
</dbReference>
<dbReference type="Pfam" id="PF16969">
    <property type="entry name" value="SRP68"/>
    <property type="match status" value="1"/>
</dbReference>
<dbReference type="Proteomes" id="UP001152523">
    <property type="component" value="Unassembled WGS sequence"/>
</dbReference>
<dbReference type="AlphaFoldDB" id="A0AAV0EHU3"/>